<dbReference type="InterPro" id="IPR013572">
    <property type="entry name" value="Tscrpt_reg_MAATS_C"/>
</dbReference>
<dbReference type="PANTHER" id="PTHR30055:SF240">
    <property type="entry name" value="HTH-TYPE TRANSCRIPTIONAL REGULATOR ACRR"/>
    <property type="match status" value="1"/>
</dbReference>
<dbReference type="Proteomes" id="UP000177515">
    <property type="component" value="Chromosome 1"/>
</dbReference>
<keyword evidence="4" id="KW-0804">Transcription</keyword>
<keyword evidence="2" id="KW-0805">Transcription regulation</keyword>
<name>A0ABM6F060_9BURK</name>
<dbReference type="InterPro" id="IPR023772">
    <property type="entry name" value="DNA-bd_HTH_TetR-type_CS"/>
</dbReference>
<reference evidence="8 9" key="1">
    <citation type="submission" date="2016-10" db="EMBL/GenBank/DDBJ databases">
        <title>Complete genome sequences of three Cupriavidus strains isolated from various Malaysian environments.</title>
        <authorList>
            <person name="Abdullah A.A.-A."/>
            <person name="Shafie N.A.H."/>
            <person name="Lau N.S."/>
        </authorList>
    </citation>
    <scope>NUCLEOTIDE SEQUENCE [LARGE SCALE GENOMIC DNA]</scope>
    <source>
        <strain evidence="8 9">USMAA1020</strain>
    </source>
</reference>
<dbReference type="PROSITE" id="PS50977">
    <property type="entry name" value="HTH_TETR_2"/>
    <property type="match status" value="1"/>
</dbReference>
<dbReference type="SUPFAM" id="SSF48498">
    <property type="entry name" value="Tetracyclin repressor-like, C-terminal domain"/>
    <property type="match status" value="1"/>
</dbReference>
<evidence type="ECO:0000256" key="3">
    <source>
        <dbReference type="ARBA" id="ARBA00023125"/>
    </source>
</evidence>
<feature type="DNA-binding region" description="H-T-H motif" evidence="5">
    <location>
        <begin position="33"/>
        <end position="52"/>
    </location>
</feature>
<dbReference type="SUPFAM" id="SSF46689">
    <property type="entry name" value="Homeodomain-like"/>
    <property type="match status" value="1"/>
</dbReference>
<dbReference type="InterPro" id="IPR009057">
    <property type="entry name" value="Homeodomain-like_sf"/>
</dbReference>
<dbReference type="Pfam" id="PF00440">
    <property type="entry name" value="TetR_N"/>
    <property type="match status" value="1"/>
</dbReference>
<evidence type="ECO:0000256" key="1">
    <source>
        <dbReference type="ARBA" id="ARBA00022491"/>
    </source>
</evidence>
<dbReference type="InterPro" id="IPR001647">
    <property type="entry name" value="HTH_TetR"/>
</dbReference>
<dbReference type="EMBL" id="CP017754">
    <property type="protein sequence ID" value="AOZ04596.1"/>
    <property type="molecule type" value="Genomic_DNA"/>
</dbReference>
<dbReference type="RefSeq" id="WP_071010490.1">
    <property type="nucleotide sequence ID" value="NZ_CP017754.1"/>
</dbReference>
<dbReference type="InterPro" id="IPR036271">
    <property type="entry name" value="Tet_transcr_reg_TetR-rel_C_sf"/>
</dbReference>
<dbReference type="Pfam" id="PF08361">
    <property type="entry name" value="TetR_C_2"/>
    <property type="match status" value="1"/>
</dbReference>
<organism evidence="8 9">
    <name type="scientific">Cupriavidus malaysiensis</name>
    <dbReference type="NCBI Taxonomy" id="367825"/>
    <lineage>
        <taxon>Bacteria</taxon>
        <taxon>Pseudomonadati</taxon>
        <taxon>Pseudomonadota</taxon>
        <taxon>Betaproteobacteria</taxon>
        <taxon>Burkholderiales</taxon>
        <taxon>Burkholderiaceae</taxon>
        <taxon>Cupriavidus</taxon>
    </lineage>
</organism>
<feature type="region of interest" description="Disordered" evidence="6">
    <location>
        <begin position="213"/>
        <end position="237"/>
    </location>
</feature>
<dbReference type="PROSITE" id="PS01081">
    <property type="entry name" value="HTH_TETR_1"/>
    <property type="match status" value="1"/>
</dbReference>
<dbReference type="PRINTS" id="PR00455">
    <property type="entry name" value="HTHTETR"/>
</dbReference>
<dbReference type="PANTHER" id="PTHR30055">
    <property type="entry name" value="HTH-TYPE TRANSCRIPTIONAL REGULATOR RUTR"/>
    <property type="match status" value="1"/>
</dbReference>
<keyword evidence="3 5" id="KW-0238">DNA-binding</keyword>
<sequence length="237" mass="26705">MVRRTKEEAQETRNRILDAAEAVFHARGVARPSLADIAEAAGVTRGAIYWHFKNKSDVFAAMCDRVHLPIETLCEPEHIERQEDPLGGVRDICVFVMRQTVRNAQWRRVYEIIFHKCEMVQENGAIFERQRQSHEDGNIKIRDHLRLARERGQLPAELDLDAATQLFHASVHGLLAHWLFAPESFDLDASAERLADGIIDMLRLSPALRRGYVPRPANPIGDQPEASGHGGGTPPQP</sequence>
<evidence type="ECO:0000256" key="6">
    <source>
        <dbReference type="SAM" id="MobiDB-lite"/>
    </source>
</evidence>
<evidence type="ECO:0000256" key="2">
    <source>
        <dbReference type="ARBA" id="ARBA00023015"/>
    </source>
</evidence>
<accession>A0ABM6F060</accession>
<feature type="domain" description="HTH tetR-type" evidence="7">
    <location>
        <begin position="10"/>
        <end position="70"/>
    </location>
</feature>
<keyword evidence="9" id="KW-1185">Reference proteome</keyword>
<dbReference type="InterPro" id="IPR050109">
    <property type="entry name" value="HTH-type_TetR-like_transc_reg"/>
</dbReference>
<protein>
    <submittedName>
        <fullName evidence="8">TetR family transcriptional regulator</fullName>
    </submittedName>
</protein>
<dbReference type="Gene3D" id="1.10.357.10">
    <property type="entry name" value="Tetracycline Repressor, domain 2"/>
    <property type="match status" value="1"/>
</dbReference>
<evidence type="ECO:0000313" key="8">
    <source>
        <dbReference type="EMBL" id="AOZ04596.1"/>
    </source>
</evidence>
<evidence type="ECO:0000313" key="9">
    <source>
        <dbReference type="Proteomes" id="UP000177515"/>
    </source>
</evidence>
<evidence type="ECO:0000259" key="7">
    <source>
        <dbReference type="PROSITE" id="PS50977"/>
    </source>
</evidence>
<keyword evidence="1" id="KW-0678">Repressor</keyword>
<evidence type="ECO:0000256" key="5">
    <source>
        <dbReference type="PROSITE-ProRule" id="PRU00335"/>
    </source>
</evidence>
<proteinExistence type="predicted"/>
<feature type="compositionally biased region" description="Gly residues" evidence="6">
    <location>
        <begin position="228"/>
        <end position="237"/>
    </location>
</feature>
<evidence type="ECO:0000256" key="4">
    <source>
        <dbReference type="ARBA" id="ARBA00023163"/>
    </source>
</evidence>
<gene>
    <name evidence="8" type="ORF">BKK80_01110</name>
</gene>